<evidence type="ECO:0000256" key="2">
    <source>
        <dbReference type="SAM" id="Phobius"/>
    </source>
</evidence>
<dbReference type="Proteomes" id="UP000183417">
    <property type="component" value="Unassembled WGS sequence"/>
</dbReference>
<evidence type="ECO:0000313" key="4">
    <source>
        <dbReference type="Proteomes" id="UP000183417"/>
    </source>
</evidence>
<name>A0A1H3JI30_9BURK</name>
<gene>
    <name evidence="3" type="ORF">SAMN05421547_104274</name>
</gene>
<keyword evidence="2" id="KW-0472">Membrane</keyword>
<sequence length="96" mass="10237">MRVMIFIGAVIGAIFLLTAFFVDSSQQQTALAGMACASVLIPYVLFRLHSIAVEQDKLDQILQLMRKSGSQPEGVAPGGEGSREPGGPSAPRSWMS</sequence>
<evidence type="ECO:0000313" key="3">
    <source>
        <dbReference type="EMBL" id="SDY39572.1"/>
    </source>
</evidence>
<dbReference type="EMBL" id="FNPE01000004">
    <property type="protein sequence ID" value="SDY39572.1"/>
    <property type="molecule type" value="Genomic_DNA"/>
</dbReference>
<feature type="compositionally biased region" description="Low complexity" evidence="1">
    <location>
        <begin position="85"/>
        <end position="96"/>
    </location>
</feature>
<reference evidence="3 4" key="1">
    <citation type="submission" date="2016-10" db="EMBL/GenBank/DDBJ databases">
        <authorList>
            <person name="de Groot N.N."/>
        </authorList>
    </citation>
    <scope>NUCLEOTIDE SEQUENCE [LARGE SCALE GENOMIC DNA]</scope>
    <source>
        <strain evidence="3 4">LMG 24775</strain>
    </source>
</reference>
<proteinExistence type="predicted"/>
<keyword evidence="2" id="KW-1133">Transmembrane helix</keyword>
<feature type="region of interest" description="Disordered" evidence="1">
    <location>
        <begin position="69"/>
        <end position="96"/>
    </location>
</feature>
<feature type="transmembrane region" description="Helical" evidence="2">
    <location>
        <begin position="28"/>
        <end position="46"/>
    </location>
</feature>
<accession>A0A1H3JI30</accession>
<keyword evidence="2" id="KW-0812">Transmembrane</keyword>
<evidence type="ECO:0000256" key="1">
    <source>
        <dbReference type="SAM" id="MobiDB-lite"/>
    </source>
</evidence>
<dbReference type="AlphaFoldDB" id="A0A1H3JI30"/>
<organism evidence="3 4">
    <name type="scientific">Delftia lacustris</name>
    <dbReference type="NCBI Taxonomy" id="558537"/>
    <lineage>
        <taxon>Bacteria</taxon>
        <taxon>Pseudomonadati</taxon>
        <taxon>Pseudomonadota</taxon>
        <taxon>Betaproteobacteria</taxon>
        <taxon>Burkholderiales</taxon>
        <taxon>Comamonadaceae</taxon>
        <taxon>Delftia</taxon>
    </lineage>
</organism>
<feature type="transmembrane region" description="Helical" evidence="2">
    <location>
        <begin position="5"/>
        <end position="22"/>
    </location>
</feature>
<protein>
    <submittedName>
        <fullName evidence="3">Uncharacterized protein</fullName>
    </submittedName>
</protein>